<dbReference type="AlphaFoldDB" id="A0A1Q9BRC5"/>
<protein>
    <submittedName>
        <fullName evidence="1">Uncharacterized protein</fullName>
    </submittedName>
</protein>
<evidence type="ECO:0000313" key="2">
    <source>
        <dbReference type="Proteomes" id="UP000186817"/>
    </source>
</evidence>
<dbReference type="OrthoDB" id="435932at2759"/>
<proteinExistence type="predicted"/>
<keyword evidence="2" id="KW-1185">Reference proteome</keyword>
<gene>
    <name evidence="1" type="ORF">AK812_SmicGene47595</name>
</gene>
<sequence>MDWPACGGWLTPSQGDLFGWSQNDLFGWTGKGAQGDPYGPYGWAFWAGKGAAAPPDEYGPWFVEYYKGGKGDFNSGEGWKGKGDFGWKGSGGDEGWKGKGKGDDFTTGKGSLYAAAGLTIEDLQGQLERLEERRAQEAADHATALSEAEARLVTQAAEFKKEKDALEDKLVNQSFTRAADLSEAERRVKEIADLKGESAKRLAVQEALGLKDLDRVTKELEQAKKDLLKAQGDVAKLKDLCETDRTVRFQLRSQLETQEARVTALSLENWQLKNELAAARGEGDMKAEGKGKGKG</sequence>
<organism evidence="1 2">
    <name type="scientific">Symbiodinium microadriaticum</name>
    <name type="common">Dinoflagellate</name>
    <name type="synonym">Zooxanthella microadriatica</name>
    <dbReference type="NCBI Taxonomy" id="2951"/>
    <lineage>
        <taxon>Eukaryota</taxon>
        <taxon>Sar</taxon>
        <taxon>Alveolata</taxon>
        <taxon>Dinophyceae</taxon>
        <taxon>Suessiales</taxon>
        <taxon>Symbiodiniaceae</taxon>
        <taxon>Symbiodinium</taxon>
    </lineage>
</organism>
<dbReference type="EMBL" id="LSRX01005966">
    <property type="protein sequence ID" value="OLP73241.1"/>
    <property type="molecule type" value="Genomic_DNA"/>
</dbReference>
<dbReference type="Proteomes" id="UP000186817">
    <property type="component" value="Unassembled WGS sequence"/>
</dbReference>
<name>A0A1Q9BRC5_SYMMI</name>
<evidence type="ECO:0000313" key="1">
    <source>
        <dbReference type="EMBL" id="OLP73241.1"/>
    </source>
</evidence>
<accession>A0A1Q9BRC5</accession>
<reference evidence="1 2" key="1">
    <citation type="submission" date="2016-02" db="EMBL/GenBank/DDBJ databases">
        <title>Genome analysis of coral dinoflagellate symbionts highlights evolutionary adaptations to a symbiotic lifestyle.</title>
        <authorList>
            <person name="Aranda M."/>
            <person name="Li Y."/>
            <person name="Liew Y.J."/>
            <person name="Baumgarten S."/>
            <person name="Simakov O."/>
            <person name="Wilson M."/>
            <person name="Piel J."/>
            <person name="Ashoor H."/>
            <person name="Bougouffa S."/>
            <person name="Bajic V.B."/>
            <person name="Ryu T."/>
            <person name="Ravasi T."/>
            <person name="Bayer T."/>
            <person name="Micklem G."/>
            <person name="Kim H."/>
            <person name="Bhak J."/>
            <person name="Lajeunesse T.C."/>
            <person name="Voolstra C.R."/>
        </authorList>
    </citation>
    <scope>NUCLEOTIDE SEQUENCE [LARGE SCALE GENOMIC DNA]</scope>
    <source>
        <strain evidence="1 2">CCMP2467</strain>
    </source>
</reference>
<comment type="caution">
    <text evidence="1">The sequence shown here is derived from an EMBL/GenBank/DDBJ whole genome shotgun (WGS) entry which is preliminary data.</text>
</comment>